<dbReference type="RefSeq" id="WP_179759819.1">
    <property type="nucleotide sequence ID" value="NZ_BAAAJZ010000011.1"/>
</dbReference>
<accession>A0A852VRX1</accession>
<dbReference type="InterPro" id="IPR018713">
    <property type="entry name" value="MPAB/Lcp_cat_dom"/>
</dbReference>
<dbReference type="InterPro" id="IPR037473">
    <property type="entry name" value="Lcp-like"/>
</dbReference>
<evidence type="ECO:0000259" key="1">
    <source>
        <dbReference type="Pfam" id="PF09995"/>
    </source>
</evidence>
<dbReference type="GO" id="GO:0016491">
    <property type="term" value="F:oxidoreductase activity"/>
    <property type="evidence" value="ECO:0007669"/>
    <property type="project" value="InterPro"/>
</dbReference>
<dbReference type="GeneID" id="98049880"/>
<dbReference type="EMBL" id="JACCCZ010000001">
    <property type="protein sequence ID" value="NYF99747.1"/>
    <property type="molecule type" value="Genomic_DNA"/>
</dbReference>
<evidence type="ECO:0000313" key="3">
    <source>
        <dbReference type="Proteomes" id="UP000549695"/>
    </source>
</evidence>
<protein>
    <recommendedName>
        <fullName evidence="1">ER-bound oxygenase mpaB/mpaB'/Rubber oxygenase catalytic domain-containing protein</fullName>
    </recommendedName>
</protein>
<organism evidence="2 3">
    <name type="scientific">Pseudonocardia alni</name>
    <name type="common">Amycolata alni</name>
    <dbReference type="NCBI Taxonomy" id="33907"/>
    <lineage>
        <taxon>Bacteria</taxon>
        <taxon>Bacillati</taxon>
        <taxon>Actinomycetota</taxon>
        <taxon>Actinomycetes</taxon>
        <taxon>Pseudonocardiales</taxon>
        <taxon>Pseudonocardiaceae</taxon>
        <taxon>Pseudonocardia</taxon>
    </lineage>
</organism>
<name>A0A852VRX1_PSEA5</name>
<gene>
    <name evidence="2" type="ORF">HDA37_000033</name>
</gene>
<dbReference type="PANTHER" id="PTHR37539:SF1">
    <property type="entry name" value="ER-BOUND OXYGENASE MPAB_MPAB'_RUBBER OXYGENASE CATALYTIC DOMAIN-CONTAINING PROTEIN"/>
    <property type="match status" value="1"/>
</dbReference>
<dbReference type="AlphaFoldDB" id="A0A852VRX1"/>
<dbReference type="Proteomes" id="UP000549695">
    <property type="component" value="Unassembled WGS sequence"/>
</dbReference>
<feature type="domain" description="ER-bound oxygenase mpaB/mpaB'/Rubber oxygenase catalytic" evidence="1">
    <location>
        <begin position="138"/>
        <end position="348"/>
    </location>
</feature>
<evidence type="ECO:0000313" key="2">
    <source>
        <dbReference type="EMBL" id="NYF99747.1"/>
    </source>
</evidence>
<proteinExistence type="predicted"/>
<sequence length="391" mass="40882">MTVTRSPGAPDRDALAARFGPRRAGLAVRARTAGDPLADAVVAEIRAAGREDGRALTAALQRGIRDGLASVTGPSPALAALLTSAESVPAGTDPAMLDTGIRPMFTAPPAVHTLSLSAGALLRTYGSPSIAVLLGTTGRLVESAERRLTETGTWLLAATLPGGMRPGSPGYVGTLQVRMLHAHMRVLARGRGLDEAVHGTPVNQVDLVRTWLDFTLVSMRAEATIGFGLTPAETTEVYACWQLLAHQLGIDPELVRDVTSHAEAEELDALVTAVTGPPAPESRALAGALIGAVAALLVQPLRLPVPQGRRLLQALARRFHGAAVTTGLGLRRSPGWEAAVAVLGRMIAVQRRWVRRSPASLEAARVRNVAATRALLAEDRGGPSLFETHGA</sequence>
<dbReference type="Pfam" id="PF09995">
    <property type="entry name" value="MPAB_Lcp_cat"/>
    <property type="match status" value="1"/>
</dbReference>
<keyword evidence="3" id="KW-1185">Reference proteome</keyword>
<comment type="caution">
    <text evidence="2">The sequence shown here is derived from an EMBL/GenBank/DDBJ whole genome shotgun (WGS) entry which is preliminary data.</text>
</comment>
<dbReference type="PANTHER" id="PTHR37539">
    <property type="entry name" value="SECRETED PROTEIN-RELATED"/>
    <property type="match status" value="1"/>
</dbReference>
<reference evidence="2 3" key="1">
    <citation type="submission" date="2020-07" db="EMBL/GenBank/DDBJ databases">
        <title>Sequencing the genomes of 1000 actinobacteria strains.</title>
        <authorList>
            <person name="Klenk H.-P."/>
        </authorList>
    </citation>
    <scope>NUCLEOTIDE SEQUENCE [LARGE SCALE GENOMIC DNA]</scope>
    <source>
        <strain evidence="2 3">DSM 44749</strain>
    </source>
</reference>